<dbReference type="EMBL" id="CP149783">
    <property type="protein sequence ID" value="WYF46551.1"/>
    <property type="molecule type" value="Genomic_DNA"/>
</dbReference>
<dbReference type="InterPro" id="IPR025669">
    <property type="entry name" value="AAA_dom"/>
</dbReference>
<dbReference type="PANTHER" id="PTHR13696:SF52">
    <property type="entry name" value="PARA FAMILY PROTEIN CT_582"/>
    <property type="match status" value="1"/>
</dbReference>
<dbReference type="InterPro" id="IPR050678">
    <property type="entry name" value="DNA_Partitioning_ATPase"/>
</dbReference>
<evidence type="ECO:0000313" key="2">
    <source>
        <dbReference type="EMBL" id="WYF46551.1"/>
    </source>
</evidence>
<dbReference type="NCBIfam" id="TIGR01552">
    <property type="entry name" value="phd_fam"/>
    <property type="match status" value="1"/>
</dbReference>
<evidence type="ECO:0000259" key="1">
    <source>
        <dbReference type="Pfam" id="PF13614"/>
    </source>
</evidence>
<protein>
    <submittedName>
        <fullName evidence="2">Type II toxin-antitoxin system prevent-host-death family antitoxin</fullName>
    </submittedName>
</protein>
<name>A0AAU6Q860_9DEIO</name>
<sequence length="318" mass="34926">MAEELKVAELRENMADVLRQVSGGRRVLIRRYNGIAAALVPVSDYLTLDRLEKRRTQQGGEGIMRKIVLTNISGGEGKTTLARELAYQLAALGHRVALMDTDPQASLTKSLGLHDVAGHPAFLADHTILDVFQVDEAPRLPSPLNVSGVDFWPSNDHLLKADSEIASDLSKQGNLRDAVMQLEGYDFLIIDTKPGVTPLLNAAVAAADHIVVPVSGDKGMENLQKLSRLMKAAQGFSPHIKVSLFVPNRQRNTVLARSVLKDLQDYQEFGAISRPIRDSVTVGEAYRMRKPLVEYAPKADVTGDFKNVTEDLLRALEE</sequence>
<proteinExistence type="predicted"/>
<dbReference type="CDD" id="cd02042">
    <property type="entry name" value="ParAB_family"/>
    <property type="match status" value="1"/>
</dbReference>
<reference evidence="2" key="1">
    <citation type="submission" date="2024-03" db="EMBL/GenBank/DDBJ databases">
        <title>Deinococcus weizhi sp. nov., isolated from human skin.</title>
        <authorList>
            <person name="Wei Z."/>
            <person name="Tian F."/>
            <person name="Yang C."/>
            <person name="Xin L.T."/>
            <person name="Wen Z.J."/>
            <person name="Lan K.C."/>
            <person name="Yu L."/>
            <person name="Zhe W."/>
            <person name="Dan F.D."/>
            <person name="Jun W."/>
            <person name="Rui Z."/>
            <person name="Yong X.J."/>
            <person name="Ting Y."/>
            <person name="Wei X."/>
            <person name="Xu Z.G."/>
            <person name="Xin Z."/>
            <person name="Dong F.G."/>
            <person name="Ni X.M."/>
            <person name="Zheng M.G."/>
            <person name="Chun Y."/>
            <person name="Qian W.X."/>
        </authorList>
    </citation>
    <scope>NUCLEOTIDE SEQUENCE</scope>
    <source>
        <strain evidence="2">VB142</strain>
    </source>
</reference>
<accession>A0AAU6Q860</accession>
<feature type="domain" description="AAA" evidence="1">
    <location>
        <begin position="64"/>
        <end position="232"/>
    </location>
</feature>
<gene>
    <name evidence="2" type="ORF">WDJ50_16010</name>
</gene>
<dbReference type="Gene3D" id="3.40.1620.10">
    <property type="entry name" value="YefM-like domain"/>
    <property type="match status" value="1"/>
</dbReference>
<organism evidence="2">
    <name type="scientific">Deinococcus sp. VB142</name>
    <dbReference type="NCBI Taxonomy" id="3112952"/>
    <lineage>
        <taxon>Bacteria</taxon>
        <taxon>Thermotogati</taxon>
        <taxon>Deinococcota</taxon>
        <taxon>Deinococci</taxon>
        <taxon>Deinococcales</taxon>
        <taxon>Deinococcaceae</taxon>
        <taxon>Deinococcus</taxon>
    </lineage>
</organism>
<dbReference type="Pfam" id="PF13614">
    <property type="entry name" value="AAA_31"/>
    <property type="match status" value="1"/>
</dbReference>
<dbReference type="RefSeq" id="WP_339098013.1">
    <property type="nucleotide sequence ID" value="NZ_CP149783.1"/>
</dbReference>
<dbReference type="Gene3D" id="3.40.50.300">
    <property type="entry name" value="P-loop containing nucleotide triphosphate hydrolases"/>
    <property type="match status" value="1"/>
</dbReference>
<dbReference type="AlphaFoldDB" id="A0AAU6Q860"/>
<dbReference type="PANTHER" id="PTHR13696">
    <property type="entry name" value="P-LOOP CONTAINING NUCLEOSIDE TRIPHOSPHATE HYDROLASE"/>
    <property type="match status" value="1"/>
</dbReference>
<dbReference type="InterPro" id="IPR027417">
    <property type="entry name" value="P-loop_NTPase"/>
</dbReference>
<dbReference type="SUPFAM" id="SSF52540">
    <property type="entry name" value="P-loop containing nucleoside triphosphate hydrolases"/>
    <property type="match status" value="1"/>
</dbReference>